<dbReference type="Gene3D" id="3.40.30.10">
    <property type="entry name" value="Glutaredoxin"/>
    <property type="match status" value="1"/>
</dbReference>
<dbReference type="InterPro" id="IPR003782">
    <property type="entry name" value="SCO1/SenC"/>
</dbReference>
<keyword evidence="3" id="KW-0479">Metal-binding</keyword>
<dbReference type="EMBL" id="CP048104">
    <property type="protein sequence ID" value="QKG85928.1"/>
    <property type="molecule type" value="Genomic_DNA"/>
</dbReference>
<reference evidence="6 7" key="1">
    <citation type="submission" date="2020-01" db="EMBL/GenBank/DDBJ databases">
        <authorList>
            <person name="Gulvik C.A."/>
            <person name="Batra D.G."/>
        </authorList>
    </citation>
    <scope>NUCLEOTIDE SEQUENCE [LARGE SCALE GENOMIC DNA]</scope>
    <source>
        <strain evidence="6 7">W9323</strain>
    </source>
</reference>
<dbReference type="GO" id="GO:0046872">
    <property type="term" value="F:metal ion binding"/>
    <property type="evidence" value="ECO:0007669"/>
    <property type="project" value="UniProtKB-KW"/>
</dbReference>
<evidence type="ECO:0000256" key="2">
    <source>
        <dbReference type="ARBA" id="ARBA00023008"/>
    </source>
</evidence>
<evidence type="ECO:0000313" key="7">
    <source>
        <dbReference type="Proteomes" id="UP000503088"/>
    </source>
</evidence>
<name>A0A7D3XTI9_9BACL</name>
<evidence type="ECO:0000259" key="5">
    <source>
        <dbReference type="PROSITE" id="PS51352"/>
    </source>
</evidence>
<dbReference type="Pfam" id="PF02630">
    <property type="entry name" value="SCO1-SenC"/>
    <property type="match status" value="1"/>
</dbReference>
<evidence type="ECO:0000256" key="3">
    <source>
        <dbReference type="PIRSR" id="PIRSR603782-1"/>
    </source>
</evidence>
<accession>A0A7D3XTI9</accession>
<dbReference type="PROSITE" id="PS51352">
    <property type="entry name" value="THIOREDOXIN_2"/>
    <property type="match status" value="1"/>
</dbReference>
<protein>
    <submittedName>
        <fullName evidence="6">SCO family protein</fullName>
    </submittedName>
</protein>
<dbReference type="Proteomes" id="UP000503088">
    <property type="component" value="Chromosome"/>
</dbReference>
<dbReference type="InterPro" id="IPR036249">
    <property type="entry name" value="Thioredoxin-like_sf"/>
</dbReference>
<organism evidence="6 7">
    <name type="scientific">Kroppenstedtia pulmonis</name>
    <dbReference type="NCBI Taxonomy" id="1380685"/>
    <lineage>
        <taxon>Bacteria</taxon>
        <taxon>Bacillati</taxon>
        <taxon>Bacillota</taxon>
        <taxon>Bacilli</taxon>
        <taxon>Bacillales</taxon>
        <taxon>Thermoactinomycetaceae</taxon>
        <taxon>Kroppenstedtia</taxon>
    </lineage>
</organism>
<dbReference type="SUPFAM" id="SSF52833">
    <property type="entry name" value="Thioredoxin-like"/>
    <property type="match status" value="1"/>
</dbReference>
<evidence type="ECO:0000256" key="1">
    <source>
        <dbReference type="ARBA" id="ARBA00010996"/>
    </source>
</evidence>
<dbReference type="CDD" id="cd02968">
    <property type="entry name" value="SCO"/>
    <property type="match status" value="1"/>
</dbReference>
<keyword evidence="4" id="KW-1015">Disulfide bond</keyword>
<dbReference type="AlphaFoldDB" id="A0A7D3XTI9"/>
<feature type="domain" description="Thioredoxin" evidence="5">
    <location>
        <begin position="12"/>
        <end position="182"/>
    </location>
</feature>
<dbReference type="PANTHER" id="PTHR12151:SF25">
    <property type="entry name" value="LINALOOL DEHYDRATASE_ISOMERASE DOMAIN-CONTAINING PROTEIN"/>
    <property type="match status" value="1"/>
</dbReference>
<feature type="binding site" evidence="3">
    <location>
        <position position="54"/>
    </location>
    <ligand>
        <name>Cu cation</name>
        <dbReference type="ChEBI" id="CHEBI:23378"/>
    </ligand>
</feature>
<feature type="disulfide bond" description="Redox-active" evidence="4">
    <location>
        <begin position="50"/>
        <end position="54"/>
    </location>
</feature>
<evidence type="ECO:0000313" key="6">
    <source>
        <dbReference type="EMBL" id="QKG85928.1"/>
    </source>
</evidence>
<comment type="similarity">
    <text evidence="1">Belongs to the SCO1/2 family.</text>
</comment>
<feature type="binding site" evidence="3">
    <location>
        <position position="146"/>
    </location>
    <ligand>
        <name>Cu cation</name>
        <dbReference type="ChEBI" id="CHEBI:23378"/>
    </ligand>
</feature>
<dbReference type="InterPro" id="IPR013766">
    <property type="entry name" value="Thioredoxin_domain"/>
</dbReference>
<proteinExistence type="inferred from homology"/>
<feature type="binding site" evidence="3">
    <location>
        <position position="50"/>
    </location>
    <ligand>
        <name>Cu cation</name>
        <dbReference type="ChEBI" id="CHEBI:23378"/>
    </ligand>
</feature>
<sequence>MEDEEKKEAPKQALNWEVPDFEYTNQDGKKIGLSDLEGKVWLTNVMFTRCPDVCPPMTANMSKIQEAMKKEGLDDVAIVSFSVDPEHDQPKVLKEFGERYDVNFTNWHFLTGYSDKEIKKIVRETFKSDVIKQEQKSKNDPMIINHPVSFYLVDQKGMVYERYDGMNPDEKQILQDIKKLVK</sequence>
<dbReference type="PANTHER" id="PTHR12151">
    <property type="entry name" value="ELECTRON TRANSPORT PROTIN SCO1/SENC FAMILY MEMBER"/>
    <property type="match status" value="1"/>
</dbReference>
<gene>
    <name evidence="6" type="ORF">GXN76_06110</name>
</gene>
<keyword evidence="7" id="KW-1185">Reference proteome</keyword>
<evidence type="ECO:0000256" key="4">
    <source>
        <dbReference type="PIRSR" id="PIRSR603782-2"/>
    </source>
</evidence>
<keyword evidence="2 3" id="KW-0186">Copper</keyword>
<dbReference type="KEGG" id="kpul:GXN76_06110"/>